<dbReference type="InterPro" id="IPR050116">
    <property type="entry name" value="DNA_polymerase-Y"/>
</dbReference>
<dbReference type="Gene3D" id="3.40.1170.60">
    <property type="match status" value="1"/>
</dbReference>
<dbReference type="GO" id="GO:0042276">
    <property type="term" value="P:error-prone translesion synthesis"/>
    <property type="evidence" value="ECO:0007669"/>
    <property type="project" value="TreeGrafter"/>
</dbReference>
<evidence type="ECO:0000256" key="2">
    <source>
        <dbReference type="ARBA" id="ARBA00010945"/>
    </source>
</evidence>
<comment type="function">
    <text evidence="16">Poorly processive, error-prone DNA polymerase involved in untargeted mutagenesis. Copies undamaged DNA at stalled replication forks, which arise in vivo from mismatched or misaligned primer ends. These misaligned primers can be extended by PolIV. Exhibits no 3'-5' exonuclease (proofreading) activity. May be involved in translesional synthesis, in conjunction with the beta clamp from PolIII.</text>
</comment>
<dbReference type="InterPro" id="IPR043502">
    <property type="entry name" value="DNA/RNA_pol_sf"/>
</dbReference>
<dbReference type="AlphaFoldDB" id="A0A6P1ZFX7"/>
<comment type="subcellular location">
    <subcellularLocation>
        <location evidence="1 16">Cytoplasm</location>
    </subcellularLocation>
</comment>
<evidence type="ECO:0000259" key="18">
    <source>
        <dbReference type="PROSITE" id="PS50173"/>
    </source>
</evidence>
<keyword evidence="4 16" id="KW-0515">Mutator protein</keyword>
<dbReference type="OrthoDB" id="9808813at2"/>
<keyword evidence="14 16" id="KW-0234">DNA repair</keyword>
<proteinExistence type="inferred from homology"/>
<evidence type="ECO:0000256" key="7">
    <source>
        <dbReference type="ARBA" id="ARBA00022695"/>
    </source>
</evidence>
<comment type="similarity">
    <text evidence="2 16">Belongs to the DNA polymerase type-Y family.</text>
</comment>
<evidence type="ECO:0000256" key="3">
    <source>
        <dbReference type="ARBA" id="ARBA00011245"/>
    </source>
</evidence>
<comment type="cofactor">
    <cofactor evidence="16">
        <name>Mg(2+)</name>
        <dbReference type="ChEBI" id="CHEBI:18420"/>
    </cofactor>
    <text evidence="16">Binds 2 magnesium ions per subunit.</text>
</comment>
<reference evidence="19 20" key="1">
    <citation type="submission" date="2018-06" db="EMBL/GenBank/DDBJ databases">
        <title>Complete genome of Desulfovibrio marinus P48SEP.</title>
        <authorList>
            <person name="Crispim J.S."/>
            <person name="Vidigal P.M.P."/>
            <person name="Silva L.C.F."/>
            <person name="Araujo L.C."/>
            <person name="Laguardia C.N."/>
            <person name="Dias R.S."/>
            <person name="Sousa M.P."/>
            <person name="Paula S.O."/>
            <person name="Silva C."/>
        </authorList>
    </citation>
    <scope>NUCLEOTIDE SEQUENCE [LARGE SCALE GENOMIC DNA]</scope>
    <source>
        <strain evidence="19 20">P48SEP</strain>
    </source>
</reference>
<dbReference type="GO" id="GO:0006281">
    <property type="term" value="P:DNA repair"/>
    <property type="evidence" value="ECO:0007669"/>
    <property type="project" value="UniProtKB-UniRule"/>
</dbReference>
<keyword evidence="8 16" id="KW-0235">DNA replication</keyword>
<organism evidence="19 20">
    <name type="scientific">Oceanidesulfovibrio marinus</name>
    <dbReference type="NCBI Taxonomy" id="370038"/>
    <lineage>
        <taxon>Bacteria</taxon>
        <taxon>Pseudomonadati</taxon>
        <taxon>Thermodesulfobacteriota</taxon>
        <taxon>Desulfovibrionia</taxon>
        <taxon>Desulfovibrionales</taxon>
        <taxon>Desulfovibrionaceae</taxon>
        <taxon>Oceanidesulfovibrio</taxon>
    </lineage>
</organism>
<dbReference type="Pfam" id="PF00817">
    <property type="entry name" value="IMS"/>
    <property type="match status" value="1"/>
</dbReference>
<dbReference type="Gene3D" id="3.30.1490.100">
    <property type="entry name" value="DNA polymerase, Y-family, little finger domain"/>
    <property type="match status" value="1"/>
</dbReference>
<comment type="catalytic activity">
    <reaction evidence="15 16">
        <text>DNA(n) + a 2'-deoxyribonucleoside 5'-triphosphate = DNA(n+1) + diphosphate</text>
        <dbReference type="Rhea" id="RHEA:22508"/>
        <dbReference type="Rhea" id="RHEA-COMP:17339"/>
        <dbReference type="Rhea" id="RHEA-COMP:17340"/>
        <dbReference type="ChEBI" id="CHEBI:33019"/>
        <dbReference type="ChEBI" id="CHEBI:61560"/>
        <dbReference type="ChEBI" id="CHEBI:173112"/>
        <dbReference type="EC" id="2.7.7.7"/>
    </reaction>
</comment>
<evidence type="ECO:0000256" key="8">
    <source>
        <dbReference type="ARBA" id="ARBA00022705"/>
    </source>
</evidence>
<dbReference type="NCBIfam" id="NF002677">
    <property type="entry name" value="PRK02406.1"/>
    <property type="match status" value="1"/>
</dbReference>
<feature type="site" description="Substrate discrimination" evidence="16">
    <location>
        <position position="9"/>
    </location>
</feature>
<dbReference type="FunFam" id="3.40.1170.60:FF:000001">
    <property type="entry name" value="DNA polymerase IV"/>
    <property type="match status" value="1"/>
</dbReference>
<gene>
    <name evidence="16" type="primary">dinB</name>
    <name evidence="19" type="ORF">DQK91_15510</name>
</gene>
<protein>
    <recommendedName>
        <fullName evidence="16">DNA polymerase IV</fullName>
        <shortName evidence="16">Pol IV</shortName>
        <ecNumber evidence="16">2.7.7.7</ecNumber>
    </recommendedName>
</protein>
<evidence type="ECO:0000256" key="1">
    <source>
        <dbReference type="ARBA" id="ARBA00004496"/>
    </source>
</evidence>
<dbReference type="GO" id="GO:0003887">
    <property type="term" value="F:DNA-directed DNA polymerase activity"/>
    <property type="evidence" value="ECO:0007669"/>
    <property type="project" value="UniProtKB-UniRule"/>
</dbReference>
<evidence type="ECO:0000256" key="5">
    <source>
        <dbReference type="ARBA" id="ARBA00022490"/>
    </source>
</evidence>
<dbReference type="Gene3D" id="3.30.70.270">
    <property type="match status" value="1"/>
</dbReference>
<evidence type="ECO:0000256" key="4">
    <source>
        <dbReference type="ARBA" id="ARBA00022457"/>
    </source>
</evidence>
<dbReference type="SUPFAM" id="SSF100879">
    <property type="entry name" value="Lesion bypass DNA polymerase (Y-family), little finger domain"/>
    <property type="match status" value="1"/>
</dbReference>
<dbReference type="InterPro" id="IPR017961">
    <property type="entry name" value="DNA_pol_Y-fam_little_finger"/>
</dbReference>
<dbReference type="Gene3D" id="1.10.150.20">
    <property type="entry name" value="5' to 3' exonuclease, C-terminal subdomain"/>
    <property type="match status" value="1"/>
</dbReference>
<dbReference type="CDD" id="cd03586">
    <property type="entry name" value="PolY_Pol_IV_kappa"/>
    <property type="match status" value="1"/>
</dbReference>
<name>A0A6P1ZFX7_9BACT</name>
<keyword evidence="12 16" id="KW-0239">DNA-directed DNA polymerase</keyword>
<dbReference type="Proteomes" id="UP000434052">
    <property type="component" value="Unassembled WGS sequence"/>
</dbReference>
<dbReference type="Pfam" id="PF11799">
    <property type="entry name" value="IMS_C"/>
    <property type="match status" value="1"/>
</dbReference>
<dbReference type="InterPro" id="IPR036775">
    <property type="entry name" value="DNA_pol_Y-fam_lit_finger_sf"/>
</dbReference>
<evidence type="ECO:0000313" key="20">
    <source>
        <dbReference type="Proteomes" id="UP000434052"/>
    </source>
</evidence>
<evidence type="ECO:0000256" key="12">
    <source>
        <dbReference type="ARBA" id="ARBA00022932"/>
    </source>
</evidence>
<evidence type="ECO:0000256" key="11">
    <source>
        <dbReference type="ARBA" id="ARBA00022842"/>
    </source>
</evidence>
<keyword evidence="13 16" id="KW-0238">DNA-binding</keyword>
<evidence type="ECO:0000256" key="13">
    <source>
        <dbReference type="ARBA" id="ARBA00023125"/>
    </source>
</evidence>
<evidence type="ECO:0000256" key="10">
    <source>
        <dbReference type="ARBA" id="ARBA00022763"/>
    </source>
</evidence>
<dbReference type="FunFam" id="3.30.1490.100:FF:000004">
    <property type="entry name" value="DNA polymerase IV"/>
    <property type="match status" value="1"/>
</dbReference>
<evidence type="ECO:0000256" key="16">
    <source>
        <dbReference type="HAMAP-Rule" id="MF_01113"/>
    </source>
</evidence>
<accession>A0A6P1ZFX7</accession>
<dbReference type="GO" id="GO:0000287">
    <property type="term" value="F:magnesium ion binding"/>
    <property type="evidence" value="ECO:0007669"/>
    <property type="project" value="UniProtKB-UniRule"/>
</dbReference>
<dbReference type="SUPFAM" id="SSF56672">
    <property type="entry name" value="DNA/RNA polymerases"/>
    <property type="match status" value="1"/>
</dbReference>
<feature type="region of interest" description="Disordered" evidence="17">
    <location>
        <begin position="376"/>
        <end position="396"/>
    </location>
</feature>
<keyword evidence="9 16" id="KW-0479">Metal-binding</keyword>
<feature type="binding site" evidence="16">
    <location>
        <position position="4"/>
    </location>
    <ligand>
        <name>Mg(2+)</name>
        <dbReference type="ChEBI" id="CHEBI:18420"/>
    </ligand>
</feature>
<evidence type="ECO:0000256" key="9">
    <source>
        <dbReference type="ARBA" id="ARBA00022723"/>
    </source>
</evidence>
<dbReference type="EMBL" id="QMIF01000011">
    <property type="protein sequence ID" value="TVM32289.1"/>
    <property type="molecule type" value="Genomic_DNA"/>
</dbReference>
<dbReference type="PANTHER" id="PTHR11076:SF33">
    <property type="entry name" value="DNA POLYMERASE KAPPA"/>
    <property type="match status" value="1"/>
</dbReference>
<evidence type="ECO:0000256" key="17">
    <source>
        <dbReference type="SAM" id="MobiDB-lite"/>
    </source>
</evidence>
<keyword evidence="5 16" id="KW-0963">Cytoplasm</keyword>
<dbReference type="InterPro" id="IPR001126">
    <property type="entry name" value="UmuC"/>
</dbReference>
<evidence type="ECO:0000313" key="19">
    <source>
        <dbReference type="EMBL" id="TVM32289.1"/>
    </source>
</evidence>
<dbReference type="GO" id="GO:0003684">
    <property type="term" value="F:damaged DNA binding"/>
    <property type="evidence" value="ECO:0007669"/>
    <property type="project" value="InterPro"/>
</dbReference>
<comment type="caution">
    <text evidence="19">The sequence shown here is derived from an EMBL/GenBank/DDBJ whole genome shotgun (WGS) entry which is preliminary data.</text>
</comment>
<evidence type="ECO:0000256" key="14">
    <source>
        <dbReference type="ARBA" id="ARBA00023204"/>
    </source>
</evidence>
<dbReference type="GO" id="GO:0005829">
    <property type="term" value="C:cytosol"/>
    <property type="evidence" value="ECO:0007669"/>
    <property type="project" value="TreeGrafter"/>
</dbReference>
<keyword evidence="7 16" id="KW-0548">Nucleotidyltransferase</keyword>
<dbReference type="GO" id="GO:0009432">
    <property type="term" value="P:SOS response"/>
    <property type="evidence" value="ECO:0007669"/>
    <property type="project" value="TreeGrafter"/>
</dbReference>
<sequence>MHVDMDAFFASVEVLDDPSLAGKPVIVGGRERGVVSAASYEARKYGVHSAMPTATAKRLCPNGVFVKPRGHRYGELSNIVMETLSDFSPILEKASVDEAYLDVSGTETLFGPPAVLAKKVKDAVREATRGLTCSLGIAPVKFLAKIASDVNKPDGVFIIEAREVAGFLKTLPVGDIPGVGKHGKGALAKLGIVMAADITRYPEEFWLERFGKWGGVLYDRAQGLDPRGVTTYRAPKSEGAETTFAKDIWDKNELRRILWGLCERVGRRLRRDGNLGRTVTLKLKDVDFRNITRSRTLDEPVNTDERIFETAADLLDKERLTKKIRLIGVSVSNFQRTPYQLKLDLRGEGEKSRRFEVIDKTVDAIREKYGREGLVRGRSLEDDGESAESRKGEDED</sequence>
<feature type="binding site" evidence="16">
    <location>
        <position position="97"/>
    </location>
    <ligand>
        <name>Mg(2+)</name>
        <dbReference type="ChEBI" id="CHEBI:18420"/>
    </ligand>
</feature>
<evidence type="ECO:0000256" key="6">
    <source>
        <dbReference type="ARBA" id="ARBA00022679"/>
    </source>
</evidence>
<dbReference type="GO" id="GO:0006261">
    <property type="term" value="P:DNA-templated DNA replication"/>
    <property type="evidence" value="ECO:0007669"/>
    <property type="project" value="UniProtKB-UniRule"/>
</dbReference>
<dbReference type="InterPro" id="IPR022880">
    <property type="entry name" value="DNApol_IV"/>
</dbReference>
<feature type="active site" evidence="16">
    <location>
        <position position="98"/>
    </location>
</feature>
<keyword evidence="6 16" id="KW-0808">Transferase</keyword>
<comment type="subunit">
    <text evidence="3 16">Monomer.</text>
</comment>
<evidence type="ECO:0000256" key="15">
    <source>
        <dbReference type="ARBA" id="ARBA00049244"/>
    </source>
</evidence>
<dbReference type="NCBIfam" id="NF002751">
    <property type="entry name" value="PRK02794.1"/>
    <property type="match status" value="1"/>
</dbReference>
<dbReference type="InterPro" id="IPR043128">
    <property type="entry name" value="Rev_trsase/Diguanyl_cyclase"/>
</dbReference>
<keyword evidence="10 16" id="KW-0227">DNA damage</keyword>
<feature type="domain" description="UmuC" evidence="18">
    <location>
        <begin position="1"/>
        <end position="180"/>
    </location>
</feature>
<dbReference type="PROSITE" id="PS50173">
    <property type="entry name" value="UMUC"/>
    <property type="match status" value="1"/>
</dbReference>
<dbReference type="HAMAP" id="MF_01113">
    <property type="entry name" value="DNApol_IV"/>
    <property type="match status" value="1"/>
</dbReference>
<dbReference type="EC" id="2.7.7.7" evidence="16"/>
<keyword evidence="11 16" id="KW-0460">Magnesium</keyword>
<dbReference type="PANTHER" id="PTHR11076">
    <property type="entry name" value="DNA REPAIR POLYMERASE UMUC / TRANSFERASE FAMILY MEMBER"/>
    <property type="match status" value="1"/>
</dbReference>